<proteinExistence type="inferred from homology"/>
<evidence type="ECO:0000313" key="9">
    <source>
        <dbReference type="Proteomes" id="UP000217194"/>
    </source>
</evidence>
<dbReference type="CDD" id="cd08646">
    <property type="entry name" value="FMT_core_Met-tRNA-FMT_N"/>
    <property type="match status" value="1"/>
</dbReference>
<protein>
    <recommendedName>
        <fullName evidence="2 5">Methionyl-tRNA formyltransferase</fullName>
        <ecNumber evidence="2 5">2.1.2.9</ecNumber>
    </recommendedName>
</protein>
<evidence type="ECO:0000256" key="5">
    <source>
        <dbReference type="HAMAP-Rule" id="MF_00182"/>
    </source>
</evidence>
<evidence type="ECO:0000256" key="4">
    <source>
        <dbReference type="ARBA" id="ARBA00022917"/>
    </source>
</evidence>
<evidence type="ECO:0000259" key="7">
    <source>
        <dbReference type="Pfam" id="PF02911"/>
    </source>
</evidence>
<gene>
    <name evidence="5" type="primary">fmt</name>
    <name evidence="8" type="ORF">A1sIIB76_03320</name>
</gene>
<dbReference type="PANTHER" id="PTHR11138">
    <property type="entry name" value="METHIONYL-TRNA FORMYLTRANSFERASE"/>
    <property type="match status" value="1"/>
</dbReference>
<comment type="similarity">
    <text evidence="1 5">Belongs to the Fmt family.</text>
</comment>
<dbReference type="SUPFAM" id="SSF50486">
    <property type="entry name" value="FMT C-terminal domain-like"/>
    <property type="match status" value="1"/>
</dbReference>
<evidence type="ECO:0000256" key="1">
    <source>
        <dbReference type="ARBA" id="ARBA00010699"/>
    </source>
</evidence>
<dbReference type="Proteomes" id="UP000217194">
    <property type="component" value="Chromosome"/>
</dbReference>
<keyword evidence="4 5" id="KW-0648">Protein biosynthesis</keyword>
<dbReference type="GO" id="GO:0005829">
    <property type="term" value="C:cytosol"/>
    <property type="evidence" value="ECO:0007669"/>
    <property type="project" value="TreeGrafter"/>
</dbReference>
<dbReference type="SUPFAM" id="SSF53328">
    <property type="entry name" value="Formyltransferase"/>
    <property type="match status" value="1"/>
</dbReference>
<comment type="catalytic activity">
    <reaction evidence="5">
        <text>L-methionyl-tRNA(fMet) + (6R)-10-formyltetrahydrofolate = N-formyl-L-methionyl-tRNA(fMet) + (6S)-5,6,7,8-tetrahydrofolate + H(+)</text>
        <dbReference type="Rhea" id="RHEA:24380"/>
        <dbReference type="Rhea" id="RHEA-COMP:9952"/>
        <dbReference type="Rhea" id="RHEA-COMP:9953"/>
        <dbReference type="ChEBI" id="CHEBI:15378"/>
        <dbReference type="ChEBI" id="CHEBI:57453"/>
        <dbReference type="ChEBI" id="CHEBI:78530"/>
        <dbReference type="ChEBI" id="CHEBI:78844"/>
        <dbReference type="ChEBI" id="CHEBI:195366"/>
        <dbReference type="EC" id="2.1.2.9"/>
    </reaction>
</comment>
<name>A0AAD0E685_9ACTN</name>
<dbReference type="InterPro" id="IPR005793">
    <property type="entry name" value="Formyl_trans_C"/>
</dbReference>
<evidence type="ECO:0000313" key="8">
    <source>
        <dbReference type="EMBL" id="ASY22600.1"/>
    </source>
</evidence>
<evidence type="ECO:0000256" key="3">
    <source>
        <dbReference type="ARBA" id="ARBA00022679"/>
    </source>
</evidence>
<dbReference type="GO" id="GO:0004479">
    <property type="term" value="F:methionyl-tRNA formyltransferase activity"/>
    <property type="evidence" value="ECO:0007669"/>
    <property type="project" value="UniProtKB-UniRule"/>
</dbReference>
<feature type="domain" description="Formyl transferase C-terminal" evidence="7">
    <location>
        <begin position="198"/>
        <end position="292"/>
    </location>
</feature>
<sequence length="301" mass="32536">MRIAVAATPEVAIPSLDALLASDHELLCVITPPDRPSGRGQSLSESAVSGWGTENGIEVYKPERDASFDSYLANTDVLITIGYGVILPQRVFELPRYGSLNLHFSLLPRWRGAAPVQRAIEAGDKVSGVTVFKLDDGMDTGPIYTQNRFALDADITSDELFVELAELGAEALLHALELMKSGVKPTPQENHSATRALKLSKEEGRIDWTQPATTIANKIRAFTSQPGAWTNFRDTTLKIDTPIASEITLEPGVLLLENKKLYVGTASSALEIGHITPSGKSRMPSSQWANGARLIPGDLFG</sequence>
<feature type="domain" description="Formyl transferase N-terminal" evidence="6">
    <location>
        <begin position="1"/>
        <end position="176"/>
    </location>
</feature>
<dbReference type="CDD" id="cd08704">
    <property type="entry name" value="Met_tRNA_FMT_C"/>
    <property type="match status" value="1"/>
</dbReference>
<keyword evidence="3 5" id="KW-0808">Transferase</keyword>
<feature type="binding site" evidence="5">
    <location>
        <begin position="105"/>
        <end position="108"/>
    </location>
    <ligand>
        <name>(6S)-5,6,7,8-tetrahydrofolate</name>
        <dbReference type="ChEBI" id="CHEBI:57453"/>
    </ligand>
</feature>
<dbReference type="InterPro" id="IPR011034">
    <property type="entry name" value="Formyl_transferase-like_C_sf"/>
</dbReference>
<evidence type="ECO:0000256" key="2">
    <source>
        <dbReference type="ARBA" id="ARBA00012261"/>
    </source>
</evidence>
<dbReference type="EC" id="2.1.2.9" evidence="2 5"/>
<comment type="function">
    <text evidence="5">Attaches a formyl group to the free amino group of methionyl-tRNA(fMet). The formyl group appears to play a dual role in the initiator identity of N-formylmethionyl-tRNA by promoting its recognition by IF2 and preventing the misappropriation of this tRNA by the elongation apparatus.</text>
</comment>
<dbReference type="InterPro" id="IPR005794">
    <property type="entry name" value="Fmt"/>
</dbReference>
<dbReference type="NCBIfam" id="TIGR00460">
    <property type="entry name" value="fmt"/>
    <property type="match status" value="1"/>
</dbReference>
<dbReference type="InterPro" id="IPR036477">
    <property type="entry name" value="Formyl_transf_N_sf"/>
</dbReference>
<dbReference type="InterPro" id="IPR002376">
    <property type="entry name" value="Formyl_transf_N"/>
</dbReference>
<dbReference type="Gene3D" id="3.40.50.12230">
    <property type="match status" value="1"/>
</dbReference>
<dbReference type="Pfam" id="PF00551">
    <property type="entry name" value="Formyl_trans_N"/>
    <property type="match status" value="1"/>
</dbReference>
<dbReference type="PANTHER" id="PTHR11138:SF5">
    <property type="entry name" value="METHIONYL-TRNA FORMYLTRANSFERASE, MITOCHONDRIAL"/>
    <property type="match status" value="1"/>
</dbReference>
<dbReference type="HAMAP" id="MF_00182">
    <property type="entry name" value="Formyl_trans"/>
    <property type="match status" value="1"/>
</dbReference>
<dbReference type="Pfam" id="PF02911">
    <property type="entry name" value="Formyl_trans_C"/>
    <property type="match status" value="1"/>
</dbReference>
<dbReference type="RefSeq" id="WP_095697030.1">
    <property type="nucleotide sequence ID" value="NZ_CP016778.1"/>
</dbReference>
<organism evidence="8 9">
    <name type="scientific">Candidatus Planktophila versatilis</name>
    <dbReference type="NCBI Taxonomy" id="1884905"/>
    <lineage>
        <taxon>Bacteria</taxon>
        <taxon>Bacillati</taxon>
        <taxon>Actinomycetota</taxon>
        <taxon>Actinomycetes</taxon>
        <taxon>Candidatus Nanopelagicales</taxon>
        <taxon>Candidatus Nanopelagicaceae</taxon>
        <taxon>Candidatus Planktophila</taxon>
    </lineage>
</organism>
<dbReference type="InterPro" id="IPR041711">
    <property type="entry name" value="Met-tRNA-FMT_N"/>
</dbReference>
<dbReference type="AlphaFoldDB" id="A0AAD0E685"/>
<dbReference type="InterPro" id="IPR044135">
    <property type="entry name" value="Met-tRNA-FMT_C"/>
</dbReference>
<reference evidence="8 9" key="1">
    <citation type="submission" date="2016-07" db="EMBL/GenBank/DDBJ databases">
        <title>High microdiversification within the ubiquitous acI lineage of Actinobacteria.</title>
        <authorList>
            <person name="Neuenschwander S.M."/>
            <person name="Salcher M."/>
            <person name="Ghai R."/>
            <person name="Pernthaler J."/>
        </authorList>
    </citation>
    <scope>NUCLEOTIDE SEQUENCE [LARGE SCALE GENOMIC DNA]</scope>
    <source>
        <strain evidence="8">MMS-IIB-76</strain>
    </source>
</reference>
<dbReference type="EMBL" id="CP016778">
    <property type="protein sequence ID" value="ASY22600.1"/>
    <property type="molecule type" value="Genomic_DNA"/>
</dbReference>
<accession>A0AAD0E685</accession>
<evidence type="ECO:0000259" key="6">
    <source>
        <dbReference type="Pfam" id="PF00551"/>
    </source>
</evidence>